<keyword evidence="4 6" id="KW-0408">Iron</keyword>
<keyword evidence="7" id="KW-0812">Transmembrane</keyword>
<proteinExistence type="inferred from homology"/>
<dbReference type="InterPro" id="IPR001128">
    <property type="entry name" value="Cyt_P450"/>
</dbReference>
<keyword evidence="3 6" id="KW-0479">Metal-binding</keyword>
<name>A0ABR0S9I5_9HYPO</name>
<dbReference type="Pfam" id="PF00067">
    <property type="entry name" value="p450"/>
    <property type="match status" value="1"/>
</dbReference>
<feature type="transmembrane region" description="Helical" evidence="7">
    <location>
        <begin position="12"/>
        <end position="31"/>
    </location>
</feature>
<keyword evidence="7" id="KW-1133">Transmembrane helix</keyword>
<organism evidence="8 9">
    <name type="scientific">Cladobotryum mycophilum</name>
    <dbReference type="NCBI Taxonomy" id="491253"/>
    <lineage>
        <taxon>Eukaryota</taxon>
        <taxon>Fungi</taxon>
        <taxon>Dikarya</taxon>
        <taxon>Ascomycota</taxon>
        <taxon>Pezizomycotina</taxon>
        <taxon>Sordariomycetes</taxon>
        <taxon>Hypocreomycetidae</taxon>
        <taxon>Hypocreales</taxon>
        <taxon>Hypocreaceae</taxon>
        <taxon>Cladobotryum</taxon>
    </lineage>
</organism>
<evidence type="ECO:0000256" key="2">
    <source>
        <dbReference type="ARBA" id="ARBA00010617"/>
    </source>
</evidence>
<dbReference type="InterPro" id="IPR002403">
    <property type="entry name" value="Cyt_P450_E_grp-IV"/>
</dbReference>
<keyword evidence="9" id="KW-1185">Reference proteome</keyword>
<comment type="similarity">
    <text evidence="2 6">Belongs to the cytochrome P450 family.</text>
</comment>
<evidence type="ECO:0000313" key="8">
    <source>
        <dbReference type="EMBL" id="KAK5988827.1"/>
    </source>
</evidence>
<evidence type="ECO:0000256" key="3">
    <source>
        <dbReference type="ARBA" id="ARBA00022723"/>
    </source>
</evidence>
<keyword evidence="6" id="KW-0560">Oxidoreductase</keyword>
<keyword evidence="6" id="KW-0349">Heme</keyword>
<keyword evidence="5 6" id="KW-0503">Monooxygenase</keyword>
<dbReference type="EMBL" id="JAVFKD010000015">
    <property type="protein sequence ID" value="KAK5988827.1"/>
    <property type="molecule type" value="Genomic_DNA"/>
</dbReference>
<reference evidence="8 9" key="1">
    <citation type="submission" date="2024-01" db="EMBL/GenBank/DDBJ databases">
        <title>Complete genome of Cladobotryum mycophilum ATHUM6906.</title>
        <authorList>
            <person name="Christinaki A.C."/>
            <person name="Myridakis A.I."/>
            <person name="Kouvelis V.N."/>
        </authorList>
    </citation>
    <scope>NUCLEOTIDE SEQUENCE [LARGE SCALE GENOMIC DNA]</scope>
    <source>
        <strain evidence="8 9">ATHUM6906</strain>
    </source>
</reference>
<dbReference type="Proteomes" id="UP001338125">
    <property type="component" value="Unassembled WGS sequence"/>
</dbReference>
<dbReference type="PANTHER" id="PTHR47582">
    <property type="entry name" value="P450, PUTATIVE (EUROFUNG)-RELATED"/>
    <property type="match status" value="1"/>
</dbReference>
<evidence type="ECO:0000256" key="1">
    <source>
        <dbReference type="ARBA" id="ARBA00001971"/>
    </source>
</evidence>
<dbReference type="PANTHER" id="PTHR47582:SF1">
    <property type="entry name" value="P450, PUTATIVE (EUROFUNG)-RELATED"/>
    <property type="match status" value="1"/>
</dbReference>
<protein>
    <submittedName>
        <fullName evidence="8">Cytochrome P450 monooxygenase nodJ-like protein</fullName>
    </submittedName>
</protein>
<sequence>MDAFRKRTLDSGPVAWLVVGVAILVVLHHVLKTPRDSREPPYIQSKIPVIGHLIGIFRNGANYFNKLDEEYKQGLYALPFLRGRMYIVGSADWSTAVQKHDSTVDLYTLTSQAMQKLFCMDDRSMEIVLDNLYGEKGHTSSNIIHAVNEVMFKSLAPGKDLDELNHNILTSLELVVNGIAGDGKTEKLMLWDFTRRRLTGATMMAVYGPENPFAKYASFFDDFWLFDSSAAALMMVPYPSILARKAYQARRRVLDGWIDYARQGDYKKASALIQVRASECLAHGLTIDQYGLEECRFVPGLLTNTAPASFWLVSWIFQDAQLLADIRAEIDECIVPGEGNKRIINMAKLKAQCPLFTSTFLETLRIVSPLNNYRYVREDTMVTNNATEQTHLLKKGSMVQLATTVLHGRLDVWGEDVDSFNPSRFIPSLERARSMKGGGVDPASPFRDAKGKLHSGSYRPFGGGVHMCPGRHFAQTGIQALVALFIAGFEMESEPGTGRYVAPPFGNAKGYMFLSVIQPPRDVEVSLRRRDGYEDVKWEFEM</sequence>
<dbReference type="PRINTS" id="PR00465">
    <property type="entry name" value="EP450IV"/>
</dbReference>
<dbReference type="Gene3D" id="1.10.630.10">
    <property type="entry name" value="Cytochrome P450"/>
    <property type="match status" value="1"/>
</dbReference>
<dbReference type="CDD" id="cd11040">
    <property type="entry name" value="CYP7_CYP8-like"/>
    <property type="match status" value="1"/>
</dbReference>
<dbReference type="InterPro" id="IPR036396">
    <property type="entry name" value="Cyt_P450_sf"/>
</dbReference>
<comment type="caution">
    <text evidence="8">The sequence shown here is derived from an EMBL/GenBank/DDBJ whole genome shotgun (WGS) entry which is preliminary data.</text>
</comment>
<dbReference type="SUPFAM" id="SSF48264">
    <property type="entry name" value="Cytochrome P450"/>
    <property type="match status" value="1"/>
</dbReference>
<dbReference type="InterPro" id="IPR053007">
    <property type="entry name" value="CYP450_monoxygenase_sec-met"/>
</dbReference>
<keyword evidence="7" id="KW-0472">Membrane</keyword>
<dbReference type="InterPro" id="IPR017972">
    <property type="entry name" value="Cyt_P450_CS"/>
</dbReference>
<evidence type="ECO:0000256" key="7">
    <source>
        <dbReference type="SAM" id="Phobius"/>
    </source>
</evidence>
<accession>A0ABR0S9I5</accession>
<gene>
    <name evidence="8" type="ORF">PT974_10321</name>
</gene>
<evidence type="ECO:0000313" key="9">
    <source>
        <dbReference type="Proteomes" id="UP001338125"/>
    </source>
</evidence>
<evidence type="ECO:0000256" key="5">
    <source>
        <dbReference type="ARBA" id="ARBA00023033"/>
    </source>
</evidence>
<dbReference type="PROSITE" id="PS00086">
    <property type="entry name" value="CYTOCHROME_P450"/>
    <property type="match status" value="1"/>
</dbReference>
<comment type="cofactor">
    <cofactor evidence="1">
        <name>heme</name>
        <dbReference type="ChEBI" id="CHEBI:30413"/>
    </cofactor>
</comment>
<evidence type="ECO:0000256" key="4">
    <source>
        <dbReference type="ARBA" id="ARBA00023004"/>
    </source>
</evidence>
<evidence type="ECO:0000256" key="6">
    <source>
        <dbReference type="RuleBase" id="RU000461"/>
    </source>
</evidence>